<gene>
    <name evidence="1" type="ORF">ERS852574_02595</name>
</gene>
<dbReference type="AlphaFoldDB" id="A0A173TZY9"/>
<reference evidence="1 2" key="1">
    <citation type="submission" date="2015-09" db="EMBL/GenBank/DDBJ databases">
        <authorList>
            <consortium name="Pathogen Informatics"/>
        </authorList>
    </citation>
    <scope>NUCLEOTIDE SEQUENCE [LARGE SCALE GENOMIC DNA]</scope>
    <source>
        <strain evidence="1 2">2789STDY5834962</strain>
    </source>
</reference>
<dbReference type="InterPro" id="IPR023365">
    <property type="entry name" value="Sortase_dom-sf"/>
</dbReference>
<accession>A0A173TZY9</accession>
<evidence type="ECO:0000313" key="2">
    <source>
        <dbReference type="Proteomes" id="UP000095727"/>
    </source>
</evidence>
<protein>
    <submittedName>
        <fullName evidence="1">Sortase, SrtB family</fullName>
    </submittedName>
</protein>
<organism evidence="1 2">
    <name type="scientific">Coprococcus comes</name>
    <dbReference type="NCBI Taxonomy" id="410072"/>
    <lineage>
        <taxon>Bacteria</taxon>
        <taxon>Bacillati</taxon>
        <taxon>Bacillota</taxon>
        <taxon>Clostridia</taxon>
        <taxon>Lachnospirales</taxon>
        <taxon>Lachnospiraceae</taxon>
        <taxon>Coprococcus</taxon>
    </lineage>
</organism>
<dbReference type="Gene3D" id="2.40.260.10">
    <property type="entry name" value="Sortase"/>
    <property type="match status" value="1"/>
</dbReference>
<dbReference type="Proteomes" id="UP000095727">
    <property type="component" value="Unassembled WGS sequence"/>
</dbReference>
<dbReference type="RefSeq" id="WP_195371223.1">
    <property type="nucleotide sequence ID" value="NZ_CYXR01000021.1"/>
</dbReference>
<dbReference type="EMBL" id="CYXR01000021">
    <property type="protein sequence ID" value="CUN08393.1"/>
    <property type="molecule type" value="Genomic_DNA"/>
</dbReference>
<sequence length="103" mass="11631">MKDRTRKIIVAVLLVIAVCCAGYLIWCYATAAKTKQSYDDAKKLVTENVKPSKTDSDDGEQTKPEIPVDFTALQEKNPDIYAWIKIDGTTVDYPVCQNNKDDW</sequence>
<evidence type="ECO:0000313" key="1">
    <source>
        <dbReference type="EMBL" id="CUN08393.1"/>
    </source>
</evidence>
<proteinExistence type="predicted"/>
<dbReference type="SUPFAM" id="SSF63817">
    <property type="entry name" value="Sortase"/>
    <property type="match status" value="1"/>
</dbReference>
<name>A0A173TZY9_9FIRM</name>